<feature type="transmembrane region" description="Helical" evidence="7">
    <location>
        <begin position="49"/>
        <end position="71"/>
    </location>
</feature>
<evidence type="ECO:0000259" key="8">
    <source>
        <dbReference type="PROSITE" id="PS50928"/>
    </source>
</evidence>
<dbReference type="Pfam" id="PF00528">
    <property type="entry name" value="BPD_transp_1"/>
    <property type="match status" value="1"/>
</dbReference>
<comment type="subcellular location">
    <subcellularLocation>
        <location evidence="1 7">Cell membrane</location>
        <topology evidence="1 7">Multi-pass membrane protein</topology>
    </subcellularLocation>
</comment>
<evidence type="ECO:0000256" key="4">
    <source>
        <dbReference type="ARBA" id="ARBA00022692"/>
    </source>
</evidence>
<dbReference type="Gene3D" id="1.10.3720.10">
    <property type="entry name" value="MetI-like"/>
    <property type="match status" value="1"/>
</dbReference>
<name>A0A7Y9Z9L7_9MICO</name>
<dbReference type="InterPro" id="IPR000515">
    <property type="entry name" value="MetI-like"/>
</dbReference>
<dbReference type="AlphaFoldDB" id="A0A7Y9Z9L7"/>
<feature type="domain" description="ABC transmembrane type-1" evidence="8">
    <location>
        <begin position="97"/>
        <end position="289"/>
    </location>
</feature>
<dbReference type="Proteomes" id="UP000547973">
    <property type="component" value="Unassembled WGS sequence"/>
</dbReference>
<keyword evidence="2 7" id="KW-0813">Transport</keyword>
<keyword evidence="10" id="KW-1185">Reference proteome</keyword>
<evidence type="ECO:0000256" key="5">
    <source>
        <dbReference type="ARBA" id="ARBA00022989"/>
    </source>
</evidence>
<accession>A0A7Y9Z9L7</accession>
<dbReference type="PROSITE" id="PS50928">
    <property type="entry name" value="ABC_TM1"/>
    <property type="match status" value="1"/>
</dbReference>
<reference evidence="9 10" key="1">
    <citation type="submission" date="2020-07" db="EMBL/GenBank/DDBJ databases">
        <title>Sequencing the genomes of 1000 actinobacteria strains.</title>
        <authorList>
            <person name="Klenk H.-P."/>
        </authorList>
    </citation>
    <scope>NUCLEOTIDE SEQUENCE [LARGE SCALE GENOMIC DNA]</scope>
    <source>
        <strain evidence="9 10">DSM 19970</strain>
    </source>
</reference>
<evidence type="ECO:0000256" key="6">
    <source>
        <dbReference type="ARBA" id="ARBA00023136"/>
    </source>
</evidence>
<evidence type="ECO:0000313" key="9">
    <source>
        <dbReference type="EMBL" id="NYI41299.1"/>
    </source>
</evidence>
<comment type="similarity">
    <text evidence="7">Belongs to the binding-protein-dependent transport system permease family.</text>
</comment>
<keyword evidence="5 7" id="KW-1133">Transmembrane helix</keyword>
<feature type="transmembrane region" description="Helical" evidence="7">
    <location>
        <begin position="260"/>
        <end position="281"/>
    </location>
</feature>
<evidence type="ECO:0000256" key="2">
    <source>
        <dbReference type="ARBA" id="ARBA00022448"/>
    </source>
</evidence>
<dbReference type="SUPFAM" id="SSF161098">
    <property type="entry name" value="MetI-like"/>
    <property type="match status" value="1"/>
</dbReference>
<dbReference type="CDD" id="cd06261">
    <property type="entry name" value="TM_PBP2"/>
    <property type="match status" value="1"/>
</dbReference>
<feature type="transmembrane region" description="Helical" evidence="7">
    <location>
        <begin position="83"/>
        <end position="103"/>
    </location>
</feature>
<dbReference type="OrthoDB" id="7274389at2"/>
<keyword evidence="4 7" id="KW-0812">Transmembrane</keyword>
<dbReference type="PANTHER" id="PTHR30151">
    <property type="entry name" value="ALKANE SULFONATE ABC TRANSPORTER-RELATED, MEMBRANE SUBUNIT"/>
    <property type="match status" value="1"/>
</dbReference>
<keyword evidence="6 7" id="KW-0472">Membrane</keyword>
<gene>
    <name evidence="9" type="ORF">BKA03_001418</name>
</gene>
<dbReference type="PANTHER" id="PTHR30151:SF20">
    <property type="entry name" value="ABC TRANSPORTER PERMEASE PROTEIN HI_0355-RELATED"/>
    <property type="match status" value="1"/>
</dbReference>
<dbReference type="InterPro" id="IPR035906">
    <property type="entry name" value="MetI-like_sf"/>
</dbReference>
<dbReference type="EMBL" id="JACBZO010000001">
    <property type="protein sequence ID" value="NYI41299.1"/>
    <property type="molecule type" value="Genomic_DNA"/>
</dbReference>
<dbReference type="GO" id="GO:0005886">
    <property type="term" value="C:plasma membrane"/>
    <property type="evidence" value="ECO:0007669"/>
    <property type="project" value="UniProtKB-SubCell"/>
</dbReference>
<comment type="caution">
    <text evidence="9">The sequence shown here is derived from an EMBL/GenBank/DDBJ whole genome shotgun (WGS) entry which is preliminary data.</text>
</comment>
<evidence type="ECO:0000313" key="10">
    <source>
        <dbReference type="Proteomes" id="UP000547973"/>
    </source>
</evidence>
<proteinExistence type="inferred from homology"/>
<evidence type="ECO:0000256" key="7">
    <source>
        <dbReference type="RuleBase" id="RU363032"/>
    </source>
</evidence>
<evidence type="ECO:0000256" key="1">
    <source>
        <dbReference type="ARBA" id="ARBA00004651"/>
    </source>
</evidence>
<dbReference type="RefSeq" id="WP_062075095.1">
    <property type="nucleotide sequence ID" value="NZ_BBRC01000005.1"/>
</dbReference>
<feature type="transmembrane region" description="Helical" evidence="7">
    <location>
        <begin position="149"/>
        <end position="180"/>
    </location>
</feature>
<sequence>MTALPALIRRTEDASTTAGRLEALNRIPRRSAQRRGGALFPAEPASWKIALTVIGIVVAVFVLWEVFADAGIISTFFWSKPSLIWAAFVTQMTAGTMLADLSFTALSTVYGFLIGVGGGVLIGLSFWWSSFYARTAEPIFIALEAMPKLALAPIIVLVLGLGIGSKMAMAASIVIVIQILNTHAAVRRVDRDEQTLLYSLGASRFQVFSKVVVPSTLPSIISSLRVSIGLSLTGAIVGEYIGSQHGLGKMIQVAGSTFDIASIWVGVFTLAIFAFVLYALLSLVERLLLRLVHG</sequence>
<evidence type="ECO:0000256" key="3">
    <source>
        <dbReference type="ARBA" id="ARBA00022475"/>
    </source>
</evidence>
<feature type="transmembrane region" description="Helical" evidence="7">
    <location>
        <begin position="109"/>
        <end position="128"/>
    </location>
</feature>
<protein>
    <submittedName>
        <fullName evidence="9">NitT/TauT family transport system permease protein</fullName>
    </submittedName>
</protein>
<keyword evidence="3" id="KW-1003">Cell membrane</keyword>
<dbReference type="GO" id="GO:0055085">
    <property type="term" value="P:transmembrane transport"/>
    <property type="evidence" value="ECO:0007669"/>
    <property type="project" value="InterPro"/>
</dbReference>
<organism evidence="9 10">
    <name type="scientific">Demequina lutea</name>
    <dbReference type="NCBI Taxonomy" id="431489"/>
    <lineage>
        <taxon>Bacteria</taxon>
        <taxon>Bacillati</taxon>
        <taxon>Actinomycetota</taxon>
        <taxon>Actinomycetes</taxon>
        <taxon>Micrococcales</taxon>
        <taxon>Demequinaceae</taxon>
        <taxon>Demequina</taxon>
    </lineage>
</organism>